<dbReference type="Gene3D" id="1.10.10.10">
    <property type="entry name" value="Winged helix-like DNA-binding domain superfamily/Winged helix DNA-binding domain"/>
    <property type="match status" value="1"/>
</dbReference>
<reference evidence="1 2" key="1">
    <citation type="submission" date="2019-12" db="EMBL/GenBank/DDBJ databases">
        <title>Whole genome sequencing of endophytic Actinobacterium Micromonospora sp. MPMI6T.</title>
        <authorList>
            <person name="Evv R."/>
            <person name="Podile A.R."/>
        </authorList>
    </citation>
    <scope>NUCLEOTIDE SEQUENCE [LARGE SCALE GENOMIC DNA]</scope>
    <source>
        <strain evidence="1 2">MPMI6</strain>
    </source>
</reference>
<organism evidence="1 2">
    <name type="scientific">Micromonospora echinofusca</name>
    <dbReference type="NCBI Taxonomy" id="47858"/>
    <lineage>
        <taxon>Bacteria</taxon>
        <taxon>Bacillati</taxon>
        <taxon>Actinomycetota</taxon>
        <taxon>Actinomycetes</taxon>
        <taxon>Micromonosporales</taxon>
        <taxon>Micromonosporaceae</taxon>
        <taxon>Micromonospora</taxon>
    </lineage>
</organism>
<proteinExistence type="predicted"/>
<gene>
    <name evidence="1" type="ORF">GSF22_13515</name>
</gene>
<dbReference type="InterPro" id="IPR036388">
    <property type="entry name" value="WH-like_DNA-bd_sf"/>
</dbReference>
<comment type="caution">
    <text evidence="1">The sequence shown here is derived from an EMBL/GenBank/DDBJ whole genome shotgun (WGS) entry which is preliminary data.</text>
</comment>
<dbReference type="InterPro" id="IPR036390">
    <property type="entry name" value="WH_DNA-bd_sf"/>
</dbReference>
<dbReference type="EMBL" id="WVUH01000097">
    <property type="protein sequence ID" value="MBO4207017.1"/>
    <property type="molecule type" value="Genomic_DNA"/>
</dbReference>
<accession>A0ABS3VR70</accession>
<evidence type="ECO:0000313" key="1">
    <source>
        <dbReference type="EMBL" id="MBO4207017.1"/>
    </source>
</evidence>
<dbReference type="Proteomes" id="UP000823521">
    <property type="component" value="Unassembled WGS sequence"/>
</dbReference>
<sequence length="66" mass="6849">MSCTSAAHRPGCTTSELGATARISLSSASEHATVLRAAGLITTTRRRQSVLHVLTPTGRSLLNASD</sequence>
<dbReference type="SUPFAM" id="SSF46785">
    <property type="entry name" value="Winged helix' DNA-binding domain"/>
    <property type="match status" value="1"/>
</dbReference>
<name>A0ABS3VR70_MICEH</name>
<dbReference type="RefSeq" id="WP_208813916.1">
    <property type="nucleotide sequence ID" value="NZ_WVUH01000097.1"/>
</dbReference>
<evidence type="ECO:0000313" key="2">
    <source>
        <dbReference type="Proteomes" id="UP000823521"/>
    </source>
</evidence>
<keyword evidence="2" id="KW-1185">Reference proteome</keyword>
<protein>
    <submittedName>
        <fullName evidence="1">Helix-turn-helix domain-containing protein</fullName>
    </submittedName>
</protein>